<comment type="similarity">
    <text evidence="2">Belongs to the bacterial solute-binding protein SsuA/TauA family.</text>
</comment>
<name>A0AAQ1JYB9_9BURK</name>
<evidence type="ECO:0000313" key="6">
    <source>
        <dbReference type="EMBL" id="SEK14800.1"/>
    </source>
</evidence>
<evidence type="ECO:0000256" key="3">
    <source>
        <dbReference type="ARBA" id="ARBA00022729"/>
    </source>
</evidence>
<dbReference type="GO" id="GO:0042918">
    <property type="term" value="P:alkanesulfonate transmembrane transport"/>
    <property type="evidence" value="ECO:0007669"/>
    <property type="project" value="TreeGrafter"/>
</dbReference>
<protein>
    <submittedName>
        <fullName evidence="6">NitT/TauT family transport system substrate-binding protein</fullName>
    </submittedName>
</protein>
<dbReference type="EMBL" id="FNZM01000031">
    <property type="protein sequence ID" value="SEK14800.1"/>
    <property type="molecule type" value="Genomic_DNA"/>
</dbReference>
<evidence type="ECO:0000256" key="4">
    <source>
        <dbReference type="SAM" id="MobiDB-lite"/>
    </source>
</evidence>
<evidence type="ECO:0000256" key="5">
    <source>
        <dbReference type="SAM" id="SignalP"/>
    </source>
</evidence>
<dbReference type="Gene3D" id="3.40.190.10">
    <property type="entry name" value="Periplasmic binding protein-like II"/>
    <property type="match status" value="2"/>
</dbReference>
<feature type="signal peptide" evidence="5">
    <location>
        <begin position="1"/>
        <end position="26"/>
    </location>
</feature>
<comment type="caution">
    <text evidence="6">The sequence shown here is derived from an EMBL/GenBank/DDBJ whole genome shotgun (WGS) entry which is preliminary data.</text>
</comment>
<feature type="chain" id="PRO_5042960040" evidence="5">
    <location>
        <begin position="27"/>
        <end position="355"/>
    </location>
</feature>
<dbReference type="Proteomes" id="UP000183529">
    <property type="component" value="Unassembled WGS sequence"/>
</dbReference>
<feature type="region of interest" description="Disordered" evidence="4">
    <location>
        <begin position="335"/>
        <end position="355"/>
    </location>
</feature>
<evidence type="ECO:0000256" key="1">
    <source>
        <dbReference type="ARBA" id="ARBA00004418"/>
    </source>
</evidence>
<keyword evidence="3 5" id="KW-0732">Signal</keyword>
<dbReference type="GO" id="GO:0042597">
    <property type="term" value="C:periplasmic space"/>
    <property type="evidence" value="ECO:0007669"/>
    <property type="project" value="UniProtKB-SubCell"/>
</dbReference>
<dbReference type="PANTHER" id="PTHR30024">
    <property type="entry name" value="ALIPHATIC SULFONATES-BINDING PROTEIN-RELATED"/>
    <property type="match status" value="1"/>
</dbReference>
<reference evidence="6 7" key="1">
    <citation type="submission" date="2016-10" db="EMBL/GenBank/DDBJ databases">
        <authorList>
            <person name="Varghese N."/>
            <person name="Submissions S."/>
        </authorList>
    </citation>
    <scope>NUCLEOTIDE SEQUENCE [LARGE SCALE GENOMIC DNA]</scope>
    <source>
        <strain evidence="6 7">LMG 22274</strain>
    </source>
</reference>
<accession>A0AAQ1JYB9</accession>
<dbReference type="AlphaFoldDB" id="A0AAQ1JYB9"/>
<dbReference type="Pfam" id="PF13379">
    <property type="entry name" value="NMT1_2"/>
    <property type="match status" value="1"/>
</dbReference>
<dbReference type="SUPFAM" id="SSF53850">
    <property type="entry name" value="Periplasmic binding protein-like II"/>
    <property type="match status" value="1"/>
</dbReference>
<comment type="subcellular location">
    <subcellularLocation>
        <location evidence="1">Periplasm</location>
    </subcellularLocation>
</comment>
<sequence length="355" mass="37523">MLFRAQQLGRALMLCIALGAAAQARAEPIRLMMGGMSKIVYLPAVLAAQLGYFRDAGIDVQVVSLPAGIDTSTELIAGAIEGAVGFYDHTIDLQSRGEDVLSVVVFQRAAGLAELASTRSAAGRAMQSMADARGKRFGVTGFGSSTWVITRYLATRAGVAPGDYTVVPLATDTRFADAIEHGSIDAGMVEEPTATRLLTSGAARVLADMRSVEGTQHWLGGPYAGACLYLRRSWVREHRRETQQMVQALVRALRYIGSHPAADIVALLPPGVTGSDRAAYTRALADAQPAFSPDGTMPPGAPQTVLNVLMTAGSRVSAKHVDLSQTWTDEFVTGVQPGVQSAPTPTPTPTQQTTQ</sequence>
<evidence type="ECO:0000313" key="7">
    <source>
        <dbReference type="Proteomes" id="UP000183529"/>
    </source>
</evidence>
<evidence type="ECO:0000256" key="2">
    <source>
        <dbReference type="ARBA" id="ARBA00010742"/>
    </source>
</evidence>
<proteinExistence type="inferred from homology"/>
<gene>
    <name evidence="6" type="ORF">SAMN05216550_13134</name>
</gene>
<dbReference type="PANTHER" id="PTHR30024:SF47">
    <property type="entry name" value="TAURINE-BINDING PERIPLASMIC PROTEIN"/>
    <property type="match status" value="1"/>
</dbReference>
<organism evidence="6 7">
    <name type="scientific">Paraburkholderia tropica</name>
    <dbReference type="NCBI Taxonomy" id="92647"/>
    <lineage>
        <taxon>Bacteria</taxon>
        <taxon>Pseudomonadati</taxon>
        <taxon>Pseudomonadota</taxon>
        <taxon>Betaproteobacteria</taxon>
        <taxon>Burkholderiales</taxon>
        <taxon>Burkholderiaceae</taxon>
        <taxon>Paraburkholderia</taxon>
    </lineage>
</organism>
<dbReference type="RefSeq" id="WP_074987483.1">
    <property type="nucleotide sequence ID" value="NZ_CADFGN010000004.1"/>
</dbReference>